<accession>A0A382L1H5</accession>
<dbReference type="EMBL" id="UINC01084301">
    <property type="protein sequence ID" value="SVC30818.1"/>
    <property type="molecule type" value="Genomic_DNA"/>
</dbReference>
<protein>
    <submittedName>
        <fullName evidence="1">Uncharacterized protein</fullName>
    </submittedName>
</protein>
<gene>
    <name evidence="1" type="ORF">METZ01_LOCUS283672</name>
</gene>
<evidence type="ECO:0000313" key="1">
    <source>
        <dbReference type="EMBL" id="SVC30818.1"/>
    </source>
</evidence>
<proteinExistence type="predicted"/>
<feature type="non-terminal residue" evidence="1">
    <location>
        <position position="408"/>
    </location>
</feature>
<organism evidence="1">
    <name type="scientific">marine metagenome</name>
    <dbReference type="NCBI Taxonomy" id="408172"/>
    <lineage>
        <taxon>unclassified sequences</taxon>
        <taxon>metagenomes</taxon>
        <taxon>ecological metagenomes</taxon>
    </lineage>
</organism>
<reference evidence="1" key="1">
    <citation type="submission" date="2018-05" db="EMBL/GenBank/DDBJ databases">
        <authorList>
            <person name="Lanie J.A."/>
            <person name="Ng W.-L."/>
            <person name="Kazmierczak K.M."/>
            <person name="Andrzejewski T.M."/>
            <person name="Davidsen T.M."/>
            <person name="Wayne K.J."/>
            <person name="Tettelin H."/>
            <person name="Glass J.I."/>
            <person name="Rusch D."/>
            <person name="Podicherti R."/>
            <person name="Tsui H.-C.T."/>
            <person name="Winkler M.E."/>
        </authorList>
    </citation>
    <scope>NUCLEOTIDE SEQUENCE</scope>
</reference>
<dbReference type="AlphaFoldDB" id="A0A382L1H5"/>
<sequence>IKIQKVEEFLTEKYPDTEVHYFLNILRRMRSGDHTPFLVSPEGSQAYSMMLNDFLLNPATMIAGITPLPFDLPQNFRILAKAGIFEGEDWTFNVGEAATGKRKALMDFPDWGIVKIPRGFFAKHVIPIFLRESEKVSHRNLPKALLNCWWVEMLLLQDPPDKQLTSITRLLWHPEQRRFVVEQSEGRHVEKILNMEKAYPELCLDPWWLKFTEMLTRFSDSLIQAEMVFCFAQHMRLQSIIEFETGEPIYVEKEGSWRNRAMVDFYKAFFPDEKQKNLLIRFAQGRDDVANYIEKQLKNRFVESMKRVEQHLCLEGRKKSLHQLTRHLDSGMKPEKDQKNLQQFLEPLLDSVFQRVPIEDRTVLNKLRNKEAISALEKIQARSIYLDHQQLKKVSTQILEHAGHEKTN</sequence>
<feature type="non-terminal residue" evidence="1">
    <location>
        <position position="1"/>
    </location>
</feature>
<name>A0A382L1H5_9ZZZZ</name>